<dbReference type="PANTHER" id="PTHR31642">
    <property type="entry name" value="TRICHOTHECENE 3-O-ACETYLTRANSFERASE"/>
    <property type="match status" value="1"/>
</dbReference>
<dbReference type="STRING" id="1448321.A0A317VIQ3"/>
<dbReference type="OrthoDB" id="1862401at2759"/>
<accession>A0A317VIQ3</accession>
<dbReference type="Proteomes" id="UP000247233">
    <property type="component" value="Unassembled WGS sequence"/>
</dbReference>
<organism evidence="3 4">
    <name type="scientific">Aspergillus heteromorphus CBS 117.55</name>
    <dbReference type="NCBI Taxonomy" id="1448321"/>
    <lineage>
        <taxon>Eukaryota</taxon>
        <taxon>Fungi</taxon>
        <taxon>Dikarya</taxon>
        <taxon>Ascomycota</taxon>
        <taxon>Pezizomycotina</taxon>
        <taxon>Eurotiomycetes</taxon>
        <taxon>Eurotiomycetidae</taxon>
        <taxon>Eurotiales</taxon>
        <taxon>Aspergillaceae</taxon>
        <taxon>Aspergillus</taxon>
        <taxon>Aspergillus subgen. Circumdati</taxon>
    </lineage>
</organism>
<dbReference type="AlphaFoldDB" id="A0A317VIQ3"/>
<dbReference type="EMBL" id="MSFL01000027">
    <property type="protein sequence ID" value="PWY71720.1"/>
    <property type="molecule type" value="Genomic_DNA"/>
</dbReference>
<evidence type="ECO:0000256" key="2">
    <source>
        <dbReference type="ARBA" id="ARBA00023315"/>
    </source>
</evidence>
<evidence type="ECO:0000256" key="1">
    <source>
        <dbReference type="ARBA" id="ARBA00022679"/>
    </source>
</evidence>
<reference evidence="3 4" key="1">
    <citation type="submission" date="2016-12" db="EMBL/GenBank/DDBJ databases">
        <title>The genomes of Aspergillus section Nigri reveals drivers in fungal speciation.</title>
        <authorList>
            <consortium name="DOE Joint Genome Institute"/>
            <person name="Vesth T.C."/>
            <person name="Nybo J."/>
            <person name="Theobald S."/>
            <person name="Brandl J."/>
            <person name="Frisvad J.C."/>
            <person name="Nielsen K.F."/>
            <person name="Lyhne E.K."/>
            <person name="Kogle M.E."/>
            <person name="Kuo A."/>
            <person name="Riley R."/>
            <person name="Clum A."/>
            <person name="Nolan M."/>
            <person name="Lipzen A."/>
            <person name="Salamov A."/>
            <person name="Henrissat B."/>
            <person name="Wiebenga A."/>
            <person name="De Vries R.P."/>
            <person name="Grigoriev I.V."/>
            <person name="Mortensen U.H."/>
            <person name="Andersen M.R."/>
            <person name="Baker S.E."/>
        </authorList>
    </citation>
    <scope>NUCLEOTIDE SEQUENCE [LARGE SCALE GENOMIC DNA]</scope>
    <source>
        <strain evidence="3 4">CBS 117.55</strain>
    </source>
</reference>
<proteinExistence type="predicted"/>
<dbReference type="PANTHER" id="PTHR31642:SF270">
    <property type="entry name" value="O-ACYLTRANSFERASE AUSQ"/>
    <property type="match status" value="1"/>
</dbReference>
<comment type="caution">
    <text evidence="3">The sequence shown here is derived from an EMBL/GenBank/DDBJ whole genome shotgun (WGS) entry which is preliminary data.</text>
</comment>
<dbReference type="GeneID" id="37066223"/>
<dbReference type="VEuPathDB" id="FungiDB:BO70DRAFT_365118"/>
<protein>
    <submittedName>
        <fullName evidence="3">O-acetyltransferase</fullName>
    </submittedName>
</protein>
<dbReference type="Pfam" id="PF02458">
    <property type="entry name" value="Transferase"/>
    <property type="match status" value="1"/>
</dbReference>
<evidence type="ECO:0000313" key="3">
    <source>
        <dbReference type="EMBL" id="PWY71720.1"/>
    </source>
</evidence>
<dbReference type="InterPro" id="IPR023213">
    <property type="entry name" value="CAT-like_dom_sf"/>
</dbReference>
<dbReference type="GO" id="GO:0016747">
    <property type="term" value="F:acyltransferase activity, transferring groups other than amino-acyl groups"/>
    <property type="evidence" value="ECO:0007669"/>
    <property type="project" value="TreeGrafter"/>
</dbReference>
<keyword evidence="2" id="KW-0012">Acyltransferase</keyword>
<keyword evidence="1 3" id="KW-0808">Transferase</keyword>
<evidence type="ECO:0000313" key="4">
    <source>
        <dbReference type="Proteomes" id="UP000247233"/>
    </source>
</evidence>
<name>A0A317VIQ3_9EURO</name>
<sequence length="493" mass="55251">MPLSEKQSGIKFSSFSQMRRSGLTSQTLSPLDHTVPKVYFTFYLSFPLKDPQRGVRSLQKGLANLTELLPFLTKDVAPSHDDDRDHDNVHCIQPPSAASQAIPMLRIRNHITESVRTMMDTATCTGIEDVRFSERYAPLPSVLDPGNSQPILRFVANVMTDGIILALTFNHRVSDGTGIGNVLEALSLCCQSDHPPLIPHQNDLQLRRQLLSPSRAVKQSVRDFAETYSPEQPFHCIEGDKWSTAMDRMAKELDTFRFRFSNQQAKSLKKACASLLTKGGSGDEPPSFLSCYDVMTALLTLSLRQSEGHKTTEEEDFTVAHVVNARSRMDPPYPPHYMGNMVTMAIVSQSGSADLVDISKASAAAKELGISEDELVQIANMAANMRRKLIGIDDQYVRGVLAHLQEQRDWSKTYIKGGDISYSSIRHLRVFDFDFGPELGKVADFRLFFGLLDKFCLVLPAGPGNDWDMQVSLDPIFQQVLRKNRLFRWALKH</sequence>
<dbReference type="InterPro" id="IPR050317">
    <property type="entry name" value="Plant_Fungal_Acyltransferase"/>
</dbReference>
<gene>
    <name evidence="3" type="ORF">BO70DRAFT_365118</name>
</gene>
<keyword evidence="4" id="KW-1185">Reference proteome</keyword>
<dbReference type="Gene3D" id="3.30.559.10">
    <property type="entry name" value="Chloramphenicol acetyltransferase-like domain"/>
    <property type="match status" value="2"/>
</dbReference>
<dbReference type="RefSeq" id="XP_025396312.1">
    <property type="nucleotide sequence ID" value="XM_025543986.1"/>
</dbReference>